<dbReference type="EMBL" id="CP055156">
    <property type="protein sequence ID" value="QNF32467.1"/>
    <property type="molecule type" value="Genomic_DNA"/>
</dbReference>
<dbReference type="RefSeq" id="WP_185273246.1">
    <property type="nucleotide sequence ID" value="NZ_CP055156.1"/>
</dbReference>
<protein>
    <recommendedName>
        <fullName evidence="4">Outer membrane protein transport protein</fullName>
    </recommendedName>
</protein>
<dbReference type="KEGG" id="aswu:HUW51_06890"/>
<sequence>MKKYRFLIAGLIFLSWTGKVSAQTEVDALRYSRTDFGGSARMQGMAGAQTALGADISTISGNPAGLGLYRRSEISFTPGISLSGSESRLNGSTSATDQRNILNIPSLGIVFTKRKSDTDESDWRSGAFGIGLTRLNNFQNRFSYGGPVDQTRSMVQSLGETAIANQRTEADLDAEYDNGINTLEGLAYSTYLIGVNKIPTNPNNPNSPTQEEIYVESQGNLRQNETITSKGAQNQWDFSYGASYRDKLYLGASVGLTTVRYNQTRVYQEVDADANTDFQDLTLSDEFTTTGSGINLKIGVIVRPVDAVRIGLSVQTPTFYTLRDQYTTSMATTFGGSTPGNYNASVVPGDFEYTLTTPMRANGGVAFFAGKNGFISADVEYVNYGGARLNNSNGADAFSGTNDIIKNTYQSTLNFRVGGEYRYNVFRVRAGYALYGDPYKSSAYDRDKRYITAGVGIKQENHFFDLAVVNSRYNSVYSPYSLIDNLQPVVNSENTTNSVLFTVGFNF</sequence>
<dbReference type="Proteomes" id="UP000515237">
    <property type="component" value="Chromosome"/>
</dbReference>
<feature type="signal peptide" evidence="1">
    <location>
        <begin position="1"/>
        <end position="22"/>
    </location>
</feature>
<proteinExistence type="predicted"/>
<evidence type="ECO:0008006" key="4">
    <source>
        <dbReference type="Google" id="ProtNLM"/>
    </source>
</evidence>
<dbReference type="SUPFAM" id="SSF56935">
    <property type="entry name" value="Porins"/>
    <property type="match status" value="1"/>
</dbReference>
<reference evidence="2 3" key="1">
    <citation type="journal article" date="2018" name="Int. J. Syst. Evol. Microbiol.">
        <title>Adhaeribacter swui sp. nov., isolated from wet mud.</title>
        <authorList>
            <person name="Kim D.U."/>
            <person name="Kim K.W."/>
            <person name="Kang M.S."/>
            <person name="Kim J.Y."/>
            <person name="Jang J.H."/>
            <person name="Kim M.K."/>
        </authorList>
    </citation>
    <scope>NUCLEOTIDE SEQUENCE [LARGE SCALE GENOMIC DNA]</scope>
    <source>
        <strain evidence="2 3">KCTC 52873</strain>
    </source>
</reference>
<evidence type="ECO:0000313" key="2">
    <source>
        <dbReference type="EMBL" id="QNF32467.1"/>
    </source>
</evidence>
<keyword evidence="3" id="KW-1185">Reference proteome</keyword>
<dbReference type="AlphaFoldDB" id="A0A7G7G5N3"/>
<dbReference type="Gene3D" id="2.40.160.60">
    <property type="entry name" value="Outer membrane protein transport protein (OMPP1/FadL/TodX)"/>
    <property type="match status" value="1"/>
</dbReference>
<gene>
    <name evidence="2" type="ORF">HUW51_06890</name>
</gene>
<evidence type="ECO:0000256" key="1">
    <source>
        <dbReference type="SAM" id="SignalP"/>
    </source>
</evidence>
<evidence type="ECO:0000313" key="3">
    <source>
        <dbReference type="Proteomes" id="UP000515237"/>
    </source>
</evidence>
<keyword evidence="1" id="KW-0732">Signal</keyword>
<organism evidence="2 3">
    <name type="scientific">Adhaeribacter swui</name>
    <dbReference type="NCBI Taxonomy" id="2086471"/>
    <lineage>
        <taxon>Bacteria</taxon>
        <taxon>Pseudomonadati</taxon>
        <taxon>Bacteroidota</taxon>
        <taxon>Cytophagia</taxon>
        <taxon>Cytophagales</taxon>
        <taxon>Hymenobacteraceae</taxon>
        <taxon>Adhaeribacter</taxon>
    </lineage>
</organism>
<feature type="chain" id="PRO_5028947338" description="Outer membrane protein transport protein" evidence="1">
    <location>
        <begin position="23"/>
        <end position="507"/>
    </location>
</feature>
<accession>A0A7G7G5N3</accession>
<name>A0A7G7G5N3_9BACT</name>